<protein>
    <submittedName>
        <fullName evidence="3">Uncharacterized protein</fullName>
    </submittedName>
</protein>
<evidence type="ECO:0000313" key="3">
    <source>
        <dbReference type="EMBL" id="QPH52051.1"/>
    </source>
</evidence>
<proteinExistence type="predicted"/>
<feature type="compositionally biased region" description="Basic and acidic residues" evidence="1">
    <location>
        <begin position="46"/>
        <end position="57"/>
    </location>
</feature>
<reference evidence="3 4" key="1">
    <citation type="submission" date="2020-11" db="EMBL/GenBank/DDBJ databases">
        <title>Pseudomonas fulva producing VIM-24.</title>
        <authorList>
            <person name="Liu S."/>
        </authorList>
    </citation>
    <scope>NUCLEOTIDE SEQUENCE [LARGE SCALE GENOMIC DNA]</scope>
    <source>
        <strain evidence="3 4">ZDHY414</strain>
        <plasmid evidence="3 4">pVIM-24-ZDHY414</plasmid>
    </source>
</reference>
<keyword evidence="2" id="KW-0472">Membrane</keyword>
<evidence type="ECO:0000313" key="4">
    <source>
        <dbReference type="Proteomes" id="UP000594430"/>
    </source>
</evidence>
<keyword evidence="3" id="KW-0614">Plasmid</keyword>
<feature type="compositionally biased region" description="Acidic residues" evidence="1">
    <location>
        <begin position="58"/>
        <end position="70"/>
    </location>
</feature>
<feature type="compositionally biased region" description="Pro residues" evidence="1">
    <location>
        <begin position="188"/>
        <end position="211"/>
    </location>
</feature>
<feature type="compositionally biased region" description="Polar residues" evidence="1">
    <location>
        <begin position="277"/>
        <end position="296"/>
    </location>
</feature>
<organism evidence="3 4">
    <name type="scientific">Pseudomonas fulva</name>
    <dbReference type="NCBI Taxonomy" id="47880"/>
    <lineage>
        <taxon>Bacteria</taxon>
        <taxon>Pseudomonadati</taxon>
        <taxon>Pseudomonadota</taxon>
        <taxon>Gammaproteobacteria</taxon>
        <taxon>Pseudomonadales</taxon>
        <taxon>Pseudomonadaceae</taxon>
        <taxon>Pseudomonas</taxon>
    </lineage>
</organism>
<evidence type="ECO:0000256" key="1">
    <source>
        <dbReference type="SAM" id="MobiDB-lite"/>
    </source>
</evidence>
<evidence type="ECO:0000256" key="2">
    <source>
        <dbReference type="SAM" id="Phobius"/>
    </source>
</evidence>
<sequence length="437" mass="45891">MSDQKKQSGLSDLINTITAGAASLTAGRKKKGAEQGPESEPPLTEPQDRVSDQRPTIDDLEDPLQLDEQDQQAPASPAKKQMSTRKKVLLVGALVCAAVLAKNGVFAPSPELMNPPGDNKSAANSQPEDGQPSLPNSAENGLATGLNSLQGGSAHADPDVGQTLDELALDGPLQKPIMSEDQNARPSDMPPPPGDGFGFPTPPSEVSPPPLEIGKAEPKEPNRGGLTSPFDGVPQSETPTAPAAVEQNSLFGTLTPQPAQEPVAEGKATEKRDPVLGSTSIKNPDSGQQPSLQSNTDELKKMEEQLAKKDGEIKLLKAQLATKQPAQPVRAKPAALHSHKQSTVVAQRPQPRSTKPVAKVAPRPKLCVKAVAPPARNCPTCVAHAFVVDTGAESMVGQGDFLAGYRVSITGDRLDLQNSDGHVVHKFWSQPNGCPSI</sequence>
<name>A0A7S9LD82_9PSED</name>
<dbReference type="EMBL" id="CP064948">
    <property type="protein sequence ID" value="QPH52051.1"/>
    <property type="molecule type" value="Genomic_DNA"/>
</dbReference>
<feature type="region of interest" description="Disordered" evidence="1">
    <location>
        <begin position="107"/>
        <end position="296"/>
    </location>
</feature>
<geneLocation type="plasmid" evidence="3 4">
    <name>pVIM-24-ZDHY414</name>
</geneLocation>
<feature type="region of interest" description="Disordered" evidence="1">
    <location>
        <begin position="21"/>
        <end position="84"/>
    </location>
</feature>
<keyword evidence="2" id="KW-0812">Transmembrane</keyword>
<feature type="region of interest" description="Disordered" evidence="1">
    <location>
        <begin position="321"/>
        <end position="358"/>
    </location>
</feature>
<keyword evidence="2" id="KW-1133">Transmembrane helix</keyword>
<feature type="compositionally biased region" description="Polar residues" evidence="1">
    <location>
        <begin position="341"/>
        <end position="353"/>
    </location>
</feature>
<accession>A0A7S9LD82</accession>
<gene>
    <name evidence="3" type="ORF">IZU98_24545</name>
</gene>
<dbReference type="AlphaFoldDB" id="A0A7S9LD82"/>
<dbReference type="Proteomes" id="UP000594430">
    <property type="component" value="Plasmid pVIM-24-ZDHY414"/>
</dbReference>
<dbReference type="RefSeq" id="WP_139813910.1">
    <property type="nucleotide sequence ID" value="NZ_CP064945.1"/>
</dbReference>
<feature type="compositionally biased region" description="Polar residues" evidence="1">
    <location>
        <begin position="246"/>
        <end position="258"/>
    </location>
</feature>
<feature type="compositionally biased region" description="Polar residues" evidence="1">
    <location>
        <begin position="121"/>
        <end position="151"/>
    </location>
</feature>
<feature type="transmembrane region" description="Helical" evidence="2">
    <location>
        <begin position="88"/>
        <end position="106"/>
    </location>
</feature>